<dbReference type="Pfam" id="PF03626">
    <property type="entry name" value="COX4_pro"/>
    <property type="match status" value="1"/>
</dbReference>
<dbReference type="OrthoDB" id="2361460at2"/>
<keyword evidence="11" id="KW-1185">Reference proteome</keyword>
<dbReference type="GO" id="GO:0019646">
    <property type="term" value="P:aerobic electron transport chain"/>
    <property type="evidence" value="ECO:0007669"/>
    <property type="project" value="TreeGrafter"/>
</dbReference>
<comment type="caution">
    <text evidence="10">The sequence shown here is derived from an EMBL/GenBank/DDBJ whole genome shotgun (WGS) entry which is preliminary data.</text>
</comment>
<dbReference type="GO" id="GO:0042773">
    <property type="term" value="P:ATP synthesis coupled electron transport"/>
    <property type="evidence" value="ECO:0007669"/>
    <property type="project" value="UniProtKB-UniRule"/>
</dbReference>
<evidence type="ECO:0000256" key="4">
    <source>
        <dbReference type="ARBA" id="ARBA00022475"/>
    </source>
</evidence>
<proteinExistence type="inferred from homology"/>
<dbReference type="InterPro" id="IPR005171">
    <property type="entry name" value="Cyt_c_oxidase_su4_prok"/>
</dbReference>
<keyword evidence="7 9" id="KW-0560">Oxidoreductase</keyword>
<keyword evidence="5 9" id="KW-0812">Transmembrane</keyword>
<dbReference type="Proteomes" id="UP000284416">
    <property type="component" value="Unassembled WGS sequence"/>
</dbReference>
<dbReference type="GO" id="GO:0009319">
    <property type="term" value="C:cytochrome o ubiquinol oxidase complex"/>
    <property type="evidence" value="ECO:0007669"/>
    <property type="project" value="TreeGrafter"/>
</dbReference>
<evidence type="ECO:0000256" key="5">
    <source>
        <dbReference type="ARBA" id="ARBA00022692"/>
    </source>
</evidence>
<name>A0A417YRU5_9BACI</name>
<feature type="transmembrane region" description="Helical" evidence="9">
    <location>
        <begin position="39"/>
        <end position="60"/>
    </location>
</feature>
<keyword evidence="8 9" id="KW-0472">Membrane</keyword>
<reference evidence="10 11" key="1">
    <citation type="journal article" date="2017" name="Int. J. Syst. Evol. Microbiol.">
        <title>Bacillus notoginsengisoli sp. nov., a novel bacterium isolated from the rhizosphere of Panax notoginseng.</title>
        <authorList>
            <person name="Zhang M.Y."/>
            <person name="Cheng J."/>
            <person name="Cai Y."/>
            <person name="Zhang T.Y."/>
            <person name="Wu Y.Y."/>
            <person name="Manikprabhu D."/>
            <person name="Li W.J."/>
            <person name="Zhang Y.X."/>
        </authorList>
    </citation>
    <scope>NUCLEOTIDE SEQUENCE [LARGE SCALE GENOMIC DNA]</scope>
    <source>
        <strain evidence="10 11">JCM 30743</strain>
    </source>
</reference>
<dbReference type="PANTHER" id="PTHR36835:SF1">
    <property type="entry name" value="CYTOCHROME BO(3) UBIQUINOL OXIDASE SUBUNIT 4"/>
    <property type="match status" value="1"/>
</dbReference>
<keyword evidence="6 9" id="KW-1133">Transmembrane helix</keyword>
<dbReference type="InterPro" id="IPR014250">
    <property type="entry name" value="QoxD"/>
</dbReference>
<dbReference type="PANTHER" id="PTHR36835">
    <property type="entry name" value="CYTOCHROME BO(3) UBIQUINOL OXIDASE SUBUNIT 4"/>
    <property type="match status" value="1"/>
</dbReference>
<dbReference type="GO" id="GO:0005886">
    <property type="term" value="C:plasma membrane"/>
    <property type="evidence" value="ECO:0007669"/>
    <property type="project" value="UniProtKB-SubCell"/>
</dbReference>
<dbReference type="AlphaFoldDB" id="A0A417YRU5"/>
<evidence type="ECO:0000313" key="10">
    <source>
        <dbReference type="EMBL" id="RHW38012.1"/>
    </source>
</evidence>
<keyword evidence="4 9" id="KW-1003">Cell membrane</keyword>
<sequence>MNQHAKRFPISHVFGFFLSLILTFGAAWVALMTSLPPKIIMWFIGSLAFIQASIQLLLFMHMREGENKTVNSINMLYAFFLAFVIVAGSIWVLTSGHSH</sequence>
<dbReference type="EC" id="1.10.3.-" evidence="9"/>
<organism evidence="10 11">
    <name type="scientific">Neobacillus notoginsengisoli</name>
    <dbReference type="NCBI Taxonomy" id="1578198"/>
    <lineage>
        <taxon>Bacteria</taxon>
        <taxon>Bacillati</taxon>
        <taxon>Bacillota</taxon>
        <taxon>Bacilli</taxon>
        <taxon>Bacillales</taxon>
        <taxon>Bacillaceae</taxon>
        <taxon>Neobacillus</taxon>
    </lineage>
</organism>
<comment type="similarity">
    <text evidence="3 9">Belongs to the cytochrome c oxidase bacterial subunit 4 family.</text>
</comment>
<feature type="transmembrane region" description="Helical" evidence="9">
    <location>
        <begin position="12"/>
        <end position="33"/>
    </location>
</feature>
<accession>A0A417YRU5</accession>
<evidence type="ECO:0000256" key="7">
    <source>
        <dbReference type="ARBA" id="ARBA00023002"/>
    </source>
</evidence>
<gene>
    <name evidence="10" type="primary">qoxD</name>
    <name evidence="10" type="ORF">D1B31_14615</name>
</gene>
<evidence type="ECO:0000256" key="6">
    <source>
        <dbReference type="ARBA" id="ARBA00022989"/>
    </source>
</evidence>
<dbReference type="GO" id="GO:0016682">
    <property type="term" value="F:oxidoreductase activity, acting on diphenols and related substances as donors, oxygen as acceptor"/>
    <property type="evidence" value="ECO:0007669"/>
    <property type="project" value="UniProtKB-UniRule"/>
</dbReference>
<evidence type="ECO:0000256" key="3">
    <source>
        <dbReference type="ARBA" id="ARBA00008079"/>
    </source>
</evidence>
<evidence type="ECO:0000256" key="2">
    <source>
        <dbReference type="ARBA" id="ARBA00004651"/>
    </source>
</evidence>
<feature type="transmembrane region" description="Helical" evidence="9">
    <location>
        <begin position="72"/>
        <end position="93"/>
    </location>
</feature>
<dbReference type="EMBL" id="QWEG01000009">
    <property type="protein sequence ID" value="RHW38012.1"/>
    <property type="molecule type" value="Genomic_DNA"/>
</dbReference>
<evidence type="ECO:0000256" key="1">
    <source>
        <dbReference type="ARBA" id="ARBA00000725"/>
    </source>
</evidence>
<dbReference type="RefSeq" id="WP_118921650.1">
    <property type="nucleotide sequence ID" value="NZ_QWEG01000009.1"/>
</dbReference>
<evidence type="ECO:0000313" key="11">
    <source>
        <dbReference type="Proteomes" id="UP000284416"/>
    </source>
</evidence>
<protein>
    <recommendedName>
        <fullName evidence="9">Quinol oxidase subunit 4</fullName>
        <ecNumber evidence="9">1.10.3.-</ecNumber>
    </recommendedName>
</protein>
<comment type="function">
    <text evidence="9">Catalyzes quinol oxidation with the concomitant reduction of oxygen to water.</text>
</comment>
<comment type="catalytic activity">
    <reaction evidence="1 9">
        <text>2 a quinol + O2 = 2 a quinone + 2 H2O</text>
        <dbReference type="Rhea" id="RHEA:55376"/>
        <dbReference type="ChEBI" id="CHEBI:15377"/>
        <dbReference type="ChEBI" id="CHEBI:15379"/>
        <dbReference type="ChEBI" id="CHEBI:24646"/>
        <dbReference type="ChEBI" id="CHEBI:132124"/>
    </reaction>
</comment>
<evidence type="ECO:0000256" key="8">
    <source>
        <dbReference type="ARBA" id="ARBA00023136"/>
    </source>
</evidence>
<comment type="subcellular location">
    <subcellularLocation>
        <location evidence="2 9">Cell membrane</location>
        <topology evidence="2 9">Multi-pass membrane protein</topology>
    </subcellularLocation>
</comment>
<dbReference type="GO" id="GO:0009486">
    <property type="term" value="F:cytochrome bo3 ubiquinol oxidase activity"/>
    <property type="evidence" value="ECO:0007669"/>
    <property type="project" value="TreeGrafter"/>
</dbReference>
<evidence type="ECO:0000256" key="9">
    <source>
        <dbReference type="RuleBase" id="RU367153"/>
    </source>
</evidence>
<dbReference type="InterPro" id="IPR050968">
    <property type="entry name" value="Cytochrome_c_oxidase_bac_sub4"/>
</dbReference>
<dbReference type="GO" id="GO:0015990">
    <property type="term" value="P:electron transport coupled proton transport"/>
    <property type="evidence" value="ECO:0007669"/>
    <property type="project" value="TreeGrafter"/>
</dbReference>
<dbReference type="NCBIfam" id="TIGR02901">
    <property type="entry name" value="QoxD"/>
    <property type="match status" value="1"/>
</dbReference>
<dbReference type="GO" id="GO:0015078">
    <property type="term" value="F:proton transmembrane transporter activity"/>
    <property type="evidence" value="ECO:0007669"/>
    <property type="project" value="TreeGrafter"/>
</dbReference>